<feature type="transmembrane region" description="Helical" evidence="8">
    <location>
        <begin position="36"/>
        <end position="58"/>
    </location>
</feature>
<evidence type="ECO:0000256" key="4">
    <source>
        <dbReference type="ARBA" id="ARBA00022692"/>
    </source>
</evidence>
<keyword evidence="10" id="KW-1185">Reference proteome</keyword>
<evidence type="ECO:0000313" key="9">
    <source>
        <dbReference type="EMBL" id="TWH79867.1"/>
    </source>
</evidence>
<gene>
    <name evidence="9" type="ORF">LY60_02186</name>
</gene>
<accession>A0A562J9Q4</accession>
<dbReference type="Gene3D" id="1.10.1760.20">
    <property type="match status" value="1"/>
</dbReference>
<feature type="transmembrane region" description="Helical" evidence="8">
    <location>
        <begin position="64"/>
        <end position="84"/>
    </location>
</feature>
<reference evidence="9 10" key="1">
    <citation type="submission" date="2019-07" db="EMBL/GenBank/DDBJ databases">
        <title>Genomic Encyclopedia of Type Strains, Phase I: the one thousand microbial genomes (KMG-I) project.</title>
        <authorList>
            <person name="Kyrpides N."/>
        </authorList>
    </citation>
    <scope>NUCLEOTIDE SEQUENCE [LARGE SCALE GENOMIC DNA]</scope>
    <source>
        <strain evidence="9 10">DSM 13558</strain>
    </source>
</reference>
<evidence type="ECO:0000256" key="2">
    <source>
        <dbReference type="ARBA" id="ARBA00007776"/>
    </source>
</evidence>
<feature type="transmembrane region" description="Helical" evidence="8">
    <location>
        <begin position="96"/>
        <end position="118"/>
    </location>
</feature>
<organism evidence="9 10">
    <name type="scientific">Sedimentibacter saalensis</name>
    <dbReference type="NCBI Taxonomy" id="130788"/>
    <lineage>
        <taxon>Bacteria</taxon>
        <taxon>Bacillati</taxon>
        <taxon>Bacillota</taxon>
        <taxon>Tissierellia</taxon>
        <taxon>Sedimentibacter</taxon>
    </lineage>
</organism>
<evidence type="ECO:0000256" key="7">
    <source>
        <dbReference type="ARBA" id="ARBA00023136"/>
    </source>
</evidence>
<keyword evidence="4 8" id="KW-0812">Transmembrane</keyword>
<feature type="transmembrane region" description="Helical" evidence="8">
    <location>
        <begin position="6"/>
        <end position="29"/>
    </location>
</feature>
<dbReference type="RefSeq" id="WP_145083262.1">
    <property type="nucleotide sequence ID" value="NZ_DAMBUX010000001.1"/>
</dbReference>
<evidence type="ECO:0000256" key="5">
    <source>
        <dbReference type="ARBA" id="ARBA00022960"/>
    </source>
</evidence>
<sequence length="163" mass="18094">MKKFGIMAAMVAVSFIFQTSFFGFFNIFGTIPNVSLILVVIFAMMTDGITGGILGIITGVLYDAMLYDVFGVYTLVYFLIGAVIGNYSDSMMRENYTAYCAVTAVSTIAMHLLLYLVLYFLKYSVGNAAFIFKSIFVEAALNTVLVIFVLKLTVFIFNKLNMK</sequence>
<dbReference type="Pfam" id="PF04093">
    <property type="entry name" value="MreD"/>
    <property type="match status" value="1"/>
</dbReference>
<comment type="similarity">
    <text evidence="2">Belongs to the MreD family.</text>
</comment>
<evidence type="ECO:0000256" key="6">
    <source>
        <dbReference type="ARBA" id="ARBA00022989"/>
    </source>
</evidence>
<feature type="transmembrane region" description="Helical" evidence="8">
    <location>
        <begin position="130"/>
        <end position="157"/>
    </location>
</feature>
<keyword evidence="6 8" id="KW-1133">Transmembrane helix</keyword>
<dbReference type="GO" id="GO:0008360">
    <property type="term" value="P:regulation of cell shape"/>
    <property type="evidence" value="ECO:0007669"/>
    <property type="project" value="UniProtKB-KW"/>
</dbReference>
<evidence type="ECO:0000256" key="3">
    <source>
        <dbReference type="ARBA" id="ARBA00022475"/>
    </source>
</evidence>
<evidence type="ECO:0000256" key="1">
    <source>
        <dbReference type="ARBA" id="ARBA00004651"/>
    </source>
</evidence>
<keyword evidence="7 8" id="KW-0472">Membrane</keyword>
<dbReference type="GO" id="GO:0005886">
    <property type="term" value="C:plasma membrane"/>
    <property type="evidence" value="ECO:0007669"/>
    <property type="project" value="UniProtKB-SubCell"/>
</dbReference>
<name>A0A562J9Q4_9FIRM</name>
<dbReference type="EMBL" id="VLKH01000005">
    <property type="protein sequence ID" value="TWH79867.1"/>
    <property type="molecule type" value="Genomic_DNA"/>
</dbReference>
<dbReference type="InterPro" id="IPR007227">
    <property type="entry name" value="Cell_shape_determining_MreD"/>
</dbReference>
<dbReference type="OrthoDB" id="9796616at2"/>
<comment type="caution">
    <text evidence="9">The sequence shown here is derived from an EMBL/GenBank/DDBJ whole genome shotgun (WGS) entry which is preliminary data.</text>
</comment>
<dbReference type="Proteomes" id="UP000315343">
    <property type="component" value="Unassembled WGS sequence"/>
</dbReference>
<evidence type="ECO:0000256" key="8">
    <source>
        <dbReference type="SAM" id="Phobius"/>
    </source>
</evidence>
<proteinExistence type="inferred from homology"/>
<dbReference type="AlphaFoldDB" id="A0A562J9Q4"/>
<keyword evidence="5" id="KW-0133">Cell shape</keyword>
<evidence type="ECO:0000313" key="10">
    <source>
        <dbReference type="Proteomes" id="UP000315343"/>
    </source>
</evidence>
<protein>
    <submittedName>
        <fullName evidence="9">Rod shape-determining protein MreD</fullName>
    </submittedName>
</protein>
<dbReference type="NCBIfam" id="TIGR03426">
    <property type="entry name" value="shape_MreD"/>
    <property type="match status" value="1"/>
</dbReference>
<keyword evidence="3" id="KW-1003">Cell membrane</keyword>
<comment type="subcellular location">
    <subcellularLocation>
        <location evidence="1">Cell membrane</location>
        <topology evidence="1">Multi-pass membrane protein</topology>
    </subcellularLocation>
</comment>